<protein>
    <recommendedName>
        <fullName evidence="5">CHASE domain-containing protein</fullName>
    </recommendedName>
</protein>
<dbReference type="Pfam" id="PF03924">
    <property type="entry name" value="CHASE"/>
    <property type="match status" value="1"/>
</dbReference>
<dbReference type="RefSeq" id="WP_123889260.1">
    <property type="nucleotide sequence ID" value="NZ_RKKU01000008.1"/>
</dbReference>
<organism evidence="6 7">
    <name type="scientific">Pseudomonas neustonica</name>
    <dbReference type="NCBI Taxonomy" id="2487346"/>
    <lineage>
        <taxon>Bacteria</taxon>
        <taxon>Pseudomonadati</taxon>
        <taxon>Pseudomonadota</taxon>
        <taxon>Gammaproteobacteria</taxon>
        <taxon>Pseudomonadales</taxon>
        <taxon>Pseudomonadaceae</taxon>
        <taxon>Pseudomonas</taxon>
    </lineage>
</organism>
<dbReference type="SMART" id="SM01079">
    <property type="entry name" value="CHASE"/>
    <property type="match status" value="1"/>
</dbReference>
<evidence type="ECO:0000256" key="3">
    <source>
        <dbReference type="ARBA" id="ARBA00022989"/>
    </source>
</evidence>
<keyword evidence="4" id="KW-0472">Membrane</keyword>
<name>A0ABX9XII3_9PSED</name>
<dbReference type="Gene3D" id="3.30.450.350">
    <property type="entry name" value="CHASE domain"/>
    <property type="match status" value="1"/>
</dbReference>
<evidence type="ECO:0000313" key="7">
    <source>
        <dbReference type="Proteomes" id="UP000275199"/>
    </source>
</evidence>
<accession>A0ABX9XII3</accession>
<keyword evidence="2" id="KW-0812">Transmembrane</keyword>
<keyword evidence="7" id="KW-1185">Reference proteome</keyword>
<keyword evidence="3" id="KW-1133">Transmembrane helix</keyword>
<dbReference type="PROSITE" id="PS50839">
    <property type="entry name" value="CHASE"/>
    <property type="match status" value="1"/>
</dbReference>
<proteinExistence type="predicted"/>
<evidence type="ECO:0000256" key="2">
    <source>
        <dbReference type="ARBA" id="ARBA00022692"/>
    </source>
</evidence>
<gene>
    <name evidence="6" type="ORF">EF096_08805</name>
</gene>
<dbReference type="InterPro" id="IPR042240">
    <property type="entry name" value="CHASE_sf"/>
</dbReference>
<reference evidence="6 7" key="1">
    <citation type="submission" date="2018-11" db="EMBL/GenBank/DDBJ databases">
        <authorList>
            <person name="Jang G.I."/>
            <person name="Hwang C.Y."/>
        </authorList>
    </citation>
    <scope>NUCLEOTIDE SEQUENCE [LARGE SCALE GENOMIC DNA]</scope>
    <source>
        <strain evidence="6 7">SSM26</strain>
    </source>
</reference>
<dbReference type="Proteomes" id="UP000275199">
    <property type="component" value="Unassembled WGS sequence"/>
</dbReference>
<dbReference type="EMBL" id="RKKU01000008">
    <property type="protein sequence ID" value="ROZ85215.1"/>
    <property type="molecule type" value="Genomic_DNA"/>
</dbReference>
<evidence type="ECO:0000259" key="5">
    <source>
        <dbReference type="PROSITE" id="PS50839"/>
    </source>
</evidence>
<sequence>MLNRPSESPFNLGHAIFSKKNTLAWFVLAVALLTTLLAWQYLHTREQASAQRQFEIVTSDIASSIRKRMVDHEQILLGATGLIDASEVVTRQEWKRQIERLRLAEHYPGIMGVGYSAVIAPENLAAFEADVQAEGFPGFRVHPEGERALYTSILFLEPFSGRNLAAFGFDMYSEPTRRQAMQAAASSGQTRVTGAVKLLQETHGEVQAGILMYVPVYTSERSLATDSLRNSALKGFVYSPYRMGDLLDGILGEENVRID</sequence>
<evidence type="ECO:0000256" key="4">
    <source>
        <dbReference type="ARBA" id="ARBA00023136"/>
    </source>
</evidence>
<comment type="subcellular location">
    <subcellularLocation>
        <location evidence="1">Membrane</location>
    </subcellularLocation>
</comment>
<evidence type="ECO:0000256" key="1">
    <source>
        <dbReference type="ARBA" id="ARBA00004370"/>
    </source>
</evidence>
<comment type="caution">
    <text evidence="6">The sequence shown here is derived from an EMBL/GenBank/DDBJ whole genome shotgun (WGS) entry which is preliminary data.</text>
</comment>
<dbReference type="InterPro" id="IPR006189">
    <property type="entry name" value="CHASE_dom"/>
</dbReference>
<feature type="domain" description="CHASE" evidence="5">
    <location>
        <begin position="105"/>
        <end position="259"/>
    </location>
</feature>
<evidence type="ECO:0000313" key="6">
    <source>
        <dbReference type="EMBL" id="ROZ85215.1"/>
    </source>
</evidence>